<dbReference type="Proteomes" id="UP000192247">
    <property type="component" value="Unassembled WGS sequence"/>
</dbReference>
<dbReference type="InParanoid" id="A0A1V9WYE3"/>
<keyword evidence="1" id="KW-1133">Transmembrane helix</keyword>
<dbReference type="EMBL" id="MNPL01033644">
    <property type="protein sequence ID" value="OQR66126.1"/>
    <property type="molecule type" value="Genomic_DNA"/>
</dbReference>
<evidence type="ECO:0000313" key="2">
    <source>
        <dbReference type="EMBL" id="OQR66126.1"/>
    </source>
</evidence>
<gene>
    <name evidence="2" type="ORF">BIW11_14356</name>
</gene>
<evidence type="ECO:0000313" key="3">
    <source>
        <dbReference type="Proteomes" id="UP000192247"/>
    </source>
</evidence>
<organism evidence="2 3">
    <name type="scientific">Tropilaelaps mercedesae</name>
    <dbReference type="NCBI Taxonomy" id="418985"/>
    <lineage>
        <taxon>Eukaryota</taxon>
        <taxon>Metazoa</taxon>
        <taxon>Ecdysozoa</taxon>
        <taxon>Arthropoda</taxon>
        <taxon>Chelicerata</taxon>
        <taxon>Arachnida</taxon>
        <taxon>Acari</taxon>
        <taxon>Parasitiformes</taxon>
        <taxon>Mesostigmata</taxon>
        <taxon>Gamasina</taxon>
        <taxon>Dermanyssoidea</taxon>
        <taxon>Laelapidae</taxon>
        <taxon>Tropilaelaps</taxon>
    </lineage>
</organism>
<keyword evidence="1" id="KW-0472">Membrane</keyword>
<dbReference type="AlphaFoldDB" id="A0A1V9WYE3"/>
<comment type="caution">
    <text evidence="2">The sequence shown here is derived from an EMBL/GenBank/DDBJ whole genome shotgun (WGS) entry which is preliminary data.</text>
</comment>
<name>A0A1V9WYE3_9ACAR</name>
<sequence length="57" mass="6422">MKQAKSRAARWNWGRSGFTVKKAMTYSISAINTIFSATLTMTILSREKVCFSSRMGL</sequence>
<keyword evidence="1" id="KW-0812">Transmembrane</keyword>
<reference evidence="2 3" key="1">
    <citation type="journal article" date="2017" name="Gigascience">
        <title>Draft genome of the honey bee ectoparasitic mite, Tropilaelaps mercedesae, is shaped by the parasitic life history.</title>
        <authorList>
            <person name="Dong X."/>
            <person name="Armstrong S.D."/>
            <person name="Xia D."/>
            <person name="Makepeace B.L."/>
            <person name="Darby A.C."/>
            <person name="Kadowaki T."/>
        </authorList>
    </citation>
    <scope>NUCLEOTIDE SEQUENCE [LARGE SCALE GENOMIC DNA]</scope>
    <source>
        <strain evidence="2">Wuxi-XJTLU</strain>
    </source>
</reference>
<accession>A0A1V9WYE3</accession>
<feature type="transmembrane region" description="Helical" evidence="1">
    <location>
        <begin position="23"/>
        <end position="44"/>
    </location>
</feature>
<protein>
    <submittedName>
        <fullName evidence="2">Uncharacterized protein</fullName>
    </submittedName>
</protein>
<evidence type="ECO:0000256" key="1">
    <source>
        <dbReference type="SAM" id="Phobius"/>
    </source>
</evidence>
<keyword evidence="3" id="KW-1185">Reference proteome</keyword>
<proteinExistence type="predicted"/>